<dbReference type="Proteomes" id="UP000324758">
    <property type="component" value="Unassembled WGS sequence"/>
</dbReference>
<evidence type="ECO:0000256" key="1">
    <source>
        <dbReference type="SAM" id="SignalP"/>
    </source>
</evidence>
<gene>
    <name evidence="2" type="ORF">FXB40_35735</name>
</gene>
<dbReference type="AlphaFoldDB" id="A0A5D3KAB7"/>
<dbReference type="RefSeq" id="WP_148776977.1">
    <property type="nucleotide sequence ID" value="NZ_VSSS01000061.1"/>
</dbReference>
<dbReference type="EMBL" id="VSSS01000061">
    <property type="protein sequence ID" value="TYL89263.1"/>
    <property type="molecule type" value="Genomic_DNA"/>
</dbReference>
<reference evidence="2 3" key="1">
    <citation type="submission" date="2019-08" db="EMBL/GenBank/DDBJ databases">
        <title>Bradyrhizobium hipponensis sp. nov., a rhizobium isolated from a Lupinus angustifolius root nodule in Tunisia.</title>
        <authorList>
            <person name="Off K."/>
            <person name="Rejili M."/>
            <person name="Mars M."/>
            <person name="Brachmann A."/>
            <person name="Marin M."/>
        </authorList>
    </citation>
    <scope>NUCLEOTIDE SEQUENCE [LARGE SCALE GENOMIC DNA]</scope>
    <source>
        <strain evidence="2 3">CTAW71</strain>
    </source>
</reference>
<feature type="signal peptide" evidence="1">
    <location>
        <begin position="1"/>
        <end position="19"/>
    </location>
</feature>
<comment type="caution">
    <text evidence="2">The sequence shown here is derived from an EMBL/GenBank/DDBJ whole genome shotgun (WGS) entry which is preliminary data.</text>
</comment>
<keyword evidence="3" id="KW-1185">Reference proteome</keyword>
<proteinExistence type="predicted"/>
<keyword evidence="1" id="KW-0732">Signal</keyword>
<name>A0A5D3KAB7_9BRAD</name>
<evidence type="ECO:0000313" key="2">
    <source>
        <dbReference type="EMBL" id="TYL89263.1"/>
    </source>
</evidence>
<feature type="chain" id="PRO_5023034110" description="PepSY domain-containing protein" evidence="1">
    <location>
        <begin position="20"/>
        <end position="192"/>
    </location>
</feature>
<dbReference type="OrthoDB" id="8224439at2"/>
<evidence type="ECO:0008006" key="4">
    <source>
        <dbReference type="Google" id="ProtNLM"/>
    </source>
</evidence>
<protein>
    <recommendedName>
        <fullName evidence="4">PepSY domain-containing protein</fullName>
    </recommendedName>
</protein>
<evidence type="ECO:0000313" key="3">
    <source>
        <dbReference type="Proteomes" id="UP000324758"/>
    </source>
</evidence>
<sequence length="192" mass="20746">MRRALLMTSALLLATPASAEILSWDGVGPVRLGMNVKAAEQALKTKLLPRQLPFEDDQCYVTWRADGQDPGLGYVIEHGKVTVIQVYSSDGKAPHVADTHGLEIGAAEGAIEGAYGQVTKSLGFYDRGGNDVADTNAEHDPKDAKSDYSPEYQLEVESPDHKRSILFTAQAGKVIRLSTGLRPTVLEPEPCQ</sequence>
<accession>A0A5D3KAB7</accession>
<organism evidence="2 3">
    <name type="scientific">Bradyrhizobium rifense</name>
    <dbReference type="NCBI Taxonomy" id="515499"/>
    <lineage>
        <taxon>Bacteria</taxon>
        <taxon>Pseudomonadati</taxon>
        <taxon>Pseudomonadota</taxon>
        <taxon>Alphaproteobacteria</taxon>
        <taxon>Hyphomicrobiales</taxon>
        <taxon>Nitrobacteraceae</taxon>
        <taxon>Bradyrhizobium</taxon>
    </lineage>
</organism>